<evidence type="ECO:0000313" key="2">
    <source>
        <dbReference type="Proteomes" id="UP000814176"/>
    </source>
</evidence>
<evidence type="ECO:0000313" key="1">
    <source>
        <dbReference type="EMBL" id="KAH9841329.1"/>
    </source>
</evidence>
<dbReference type="EMBL" id="JADCUA010000003">
    <property type="protein sequence ID" value="KAH9841329.1"/>
    <property type="molecule type" value="Genomic_DNA"/>
</dbReference>
<sequence>MPPMFWLNKPHPSLVGRGLAVNNSYLQVMDTCEEAATAWTEQDVHWPVPGETPADATDDVGWLHIGARDHVHLWPAHIGLDAVTVIAEHAQYDRIKKQWVNGANVECLFHKREGVPILVKRSQKLCSQKLISPSIGAKQFAEDEVDEPEDLSIHLPNTYKLLSFCMGDLDNVCFSSSQLNVSAPQYLHEVCKGKINVPLRAPSHGCNSAKENCLQG</sequence>
<name>A0ABQ8KRB3_9APHY</name>
<keyword evidence="2" id="KW-1185">Reference proteome</keyword>
<protein>
    <submittedName>
        <fullName evidence="1">Uncharacterized protein</fullName>
    </submittedName>
</protein>
<comment type="caution">
    <text evidence="1">The sequence shown here is derived from an EMBL/GenBank/DDBJ whole genome shotgun (WGS) entry which is preliminary data.</text>
</comment>
<accession>A0ABQ8KRB3</accession>
<dbReference type="Proteomes" id="UP000814176">
    <property type="component" value="Unassembled WGS sequence"/>
</dbReference>
<dbReference type="RefSeq" id="XP_047782628.1">
    <property type="nucleotide sequence ID" value="XM_047921374.1"/>
</dbReference>
<dbReference type="GeneID" id="72002106"/>
<proteinExistence type="predicted"/>
<reference evidence="1 2" key="1">
    <citation type="journal article" date="2021" name="Environ. Microbiol.">
        <title>Gene family expansions and transcriptome signatures uncover fungal adaptations to wood decay.</title>
        <authorList>
            <person name="Hage H."/>
            <person name="Miyauchi S."/>
            <person name="Viragh M."/>
            <person name="Drula E."/>
            <person name="Min B."/>
            <person name="Chaduli D."/>
            <person name="Navarro D."/>
            <person name="Favel A."/>
            <person name="Norest M."/>
            <person name="Lesage-Meessen L."/>
            <person name="Balint B."/>
            <person name="Merenyi Z."/>
            <person name="de Eugenio L."/>
            <person name="Morin E."/>
            <person name="Martinez A.T."/>
            <person name="Baldrian P."/>
            <person name="Stursova M."/>
            <person name="Martinez M.J."/>
            <person name="Novotny C."/>
            <person name="Magnuson J.K."/>
            <person name="Spatafora J.W."/>
            <person name="Maurice S."/>
            <person name="Pangilinan J."/>
            <person name="Andreopoulos W."/>
            <person name="LaButti K."/>
            <person name="Hundley H."/>
            <person name="Na H."/>
            <person name="Kuo A."/>
            <person name="Barry K."/>
            <person name="Lipzen A."/>
            <person name="Henrissat B."/>
            <person name="Riley R."/>
            <person name="Ahrendt S."/>
            <person name="Nagy L.G."/>
            <person name="Grigoriev I.V."/>
            <person name="Martin F."/>
            <person name="Rosso M.N."/>
        </authorList>
    </citation>
    <scope>NUCLEOTIDE SEQUENCE [LARGE SCALE GENOMIC DNA]</scope>
    <source>
        <strain evidence="1 2">CIRM-BRFM 1785</strain>
    </source>
</reference>
<gene>
    <name evidence="1" type="ORF">C8Q71DRAFT_720557</name>
</gene>
<organism evidence="1 2">
    <name type="scientific">Rhodofomes roseus</name>
    <dbReference type="NCBI Taxonomy" id="34475"/>
    <lineage>
        <taxon>Eukaryota</taxon>
        <taxon>Fungi</taxon>
        <taxon>Dikarya</taxon>
        <taxon>Basidiomycota</taxon>
        <taxon>Agaricomycotina</taxon>
        <taxon>Agaricomycetes</taxon>
        <taxon>Polyporales</taxon>
        <taxon>Rhodofomes</taxon>
    </lineage>
</organism>